<evidence type="ECO:0000313" key="3">
    <source>
        <dbReference type="Proteomes" id="UP000250043"/>
    </source>
</evidence>
<feature type="region of interest" description="Disordered" evidence="1">
    <location>
        <begin position="1"/>
        <end position="23"/>
    </location>
</feature>
<gene>
    <name evidence="2" type="ORF">OBBRIDRAFT_791967</name>
</gene>
<dbReference type="EMBL" id="KV722380">
    <property type="protein sequence ID" value="OCH91739.1"/>
    <property type="molecule type" value="Genomic_DNA"/>
</dbReference>
<protein>
    <submittedName>
        <fullName evidence="2">Uncharacterized protein</fullName>
    </submittedName>
</protein>
<dbReference type="OrthoDB" id="2590867at2759"/>
<evidence type="ECO:0000256" key="1">
    <source>
        <dbReference type="SAM" id="MobiDB-lite"/>
    </source>
</evidence>
<dbReference type="Proteomes" id="UP000250043">
    <property type="component" value="Unassembled WGS sequence"/>
</dbReference>
<accession>A0A8E2B0M6</accession>
<feature type="compositionally biased region" description="Polar residues" evidence="1">
    <location>
        <begin position="56"/>
        <end position="78"/>
    </location>
</feature>
<feature type="region of interest" description="Disordered" evidence="1">
    <location>
        <begin position="46"/>
        <end position="178"/>
    </location>
</feature>
<feature type="compositionally biased region" description="Polar residues" evidence="1">
    <location>
        <begin position="100"/>
        <end position="117"/>
    </location>
</feature>
<keyword evidence="3" id="KW-1185">Reference proteome</keyword>
<proteinExistence type="predicted"/>
<reference evidence="2 3" key="1">
    <citation type="submission" date="2016-07" db="EMBL/GenBank/DDBJ databases">
        <title>Draft genome of the white-rot fungus Obba rivulosa 3A-2.</title>
        <authorList>
            <consortium name="DOE Joint Genome Institute"/>
            <person name="Miettinen O."/>
            <person name="Riley R."/>
            <person name="Acob R."/>
            <person name="Barry K."/>
            <person name="Cullen D."/>
            <person name="De Vries R."/>
            <person name="Hainaut M."/>
            <person name="Hatakka A."/>
            <person name="Henrissat B."/>
            <person name="Hilden K."/>
            <person name="Kuo R."/>
            <person name="Labutti K."/>
            <person name="Lipzen A."/>
            <person name="Makela M.R."/>
            <person name="Sandor L."/>
            <person name="Spatafora J.W."/>
            <person name="Grigoriev I.V."/>
            <person name="Hibbett D.S."/>
        </authorList>
    </citation>
    <scope>NUCLEOTIDE SEQUENCE [LARGE SCALE GENOMIC DNA]</scope>
    <source>
        <strain evidence="2 3">3A-2</strain>
    </source>
</reference>
<sequence>MSSNTNTTGTTGGSSAGQKLRGATEVVHGIGENIRGRMMEVIDDVTGTNRGHAETQRGTMETEQGMSRMTGHTYSNATGAGAGDTMPANAAHGGTGGTMQQGPYQGNYTNQGDQSTVPTGGPAAPAQGGRNNAELQSGYAGEPQAQAPPRDRSADPGPDYTNNEPGTGVHCGGPRGLP</sequence>
<feature type="compositionally biased region" description="Low complexity" evidence="1">
    <location>
        <begin position="118"/>
        <end position="129"/>
    </location>
</feature>
<feature type="compositionally biased region" description="Gly residues" evidence="1">
    <location>
        <begin position="169"/>
        <end position="178"/>
    </location>
</feature>
<organism evidence="2 3">
    <name type="scientific">Obba rivulosa</name>
    <dbReference type="NCBI Taxonomy" id="1052685"/>
    <lineage>
        <taxon>Eukaryota</taxon>
        <taxon>Fungi</taxon>
        <taxon>Dikarya</taxon>
        <taxon>Basidiomycota</taxon>
        <taxon>Agaricomycotina</taxon>
        <taxon>Agaricomycetes</taxon>
        <taxon>Polyporales</taxon>
        <taxon>Gelatoporiaceae</taxon>
        <taxon>Obba</taxon>
    </lineage>
</organism>
<name>A0A8E2B0M6_9APHY</name>
<dbReference type="AlphaFoldDB" id="A0A8E2B0M6"/>
<evidence type="ECO:0000313" key="2">
    <source>
        <dbReference type="EMBL" id="OCH91739.1"/>
    </source>
</evidence>